<comment type="catalytic activity">
    <reaction evidence="1">
        <text>ATP-independent breakage of single-stranded DNA, followed by passage and rejoining.</text>
        <dbReference type="EC" id="5.6.2.1"/>
    </reaction>
</comment>
<dbReference type="GO" id="GO:0003917">
    <property type="term" value="F:DNA topoisomerase type I (single strand cut, ATP-independent) activity"/>
    <property type="evidence" value="ECO:0007669"/>
    <property type="project" value="UniProtKB-EC"/>
</dbReference>
<dbReference type="AlphaFoldDB" id="A0A6C0ANI3"/>
<evidence type="ECO:0000256" key="4">
    <source>
        <dbReference type="ARBA" id="ARBA00023029"/>
    </source>
</evidence>
<dbReference type="Pfam" id="PF01131">
    <property type="entry name" value="Topoisom_bac"/>
    <property type="match status" value="1"/>
</dbReference>
<dbReference type="InterPro" id="IPR013826">
    <property type="entry name" value="Topo_IA_cen_sub3"/>
</dbReference>
<dbReference type="Pfam" id="PF13368">
    <property type="entry name" value="Toprim_C_rpt"/>
    <property type="match status" value="1"/>
</dbReference>
<feature type="compositionally biased region" description="Polar residues" evidence="7">
    <location>
        <begin position="241"/>
        <end position="251"/>
    </location>
</feature>
<evidence type="ECO:0000256" key="6">
    <source>
        <dbReference type="ARBA" id="ARBA00023235"/>
    </source>
</evidence>
<dbReference type="InterPro" id="IPR013497">
    <property type="entry name" value="Topo_IA_cen"/>
</dbReference>
<evidence type="ECO:0000256" key="2">
    <source>
        <dbReference type="ARBA" id="ARBA00009446"/>
    </source>
</evidence>
<evidence type="ECO:0000256" key="1">
    <source>
        <dbReference type="ARBA" id="ARBA00000213"/>
    </source>
</evidence>
<dbReference type="PROSITE" id="PS50880">
    <property type="entry name" value="TOPRIM"/>
    <property type="match status" value="1"/>
</dbReference>
<dbReference type="Gene3D" id="3.40.50.140">
    <property type="match status" value="1"/>
</dbReference>
<dbReference type="PROSITE" id="PS00396">
    <property type="entry name" value="TOPO_IA_1"/>
    <property type="match status" value="1"/>
</dbReference>
<dbReference type="InterPro" id="IPR013825">
    <property type="entry name" value="Topo_IA_cen_sub2"/>
</dbReference>
<dbReference type="InterPro" id="IPR006171">
    <property type="entry name" value="TOPRIM_dom"/>
</dbReference>
<dbReference type="SUPFAM" id="SSF56712">
    <property type="entry name" value="Prokaryotic type I DNA topoisomerase"/>
    <property type="match status" value="1"/>
</dbReference>
<dbReference type="SMART" id="SM00437">
    <property type="entry name" value="TOP1Ac"/>
    <property type="match status" value="1"/>
</dbReference>
<dbReference type="Pfam" id="PF01751">
    <property type="entry name" value="Toprim"/>
    <property type="match status" value="1"/>
</dbReference>
<dbReference type="InterPro" id="IPR023406">
    <property type="entry name" value="Topo_IA_AS"/>
</dbReference>
<dbReference type="InterPro" id="IPR000380">
    <property type="entry name" value="Topo_IA"/>
</dbReference>
<keyword evidence="6" id="KW-0413">Isomerase</keyword>
<name>A0A6C0ANI3_9ZZZZ</name>
<sequence length="818" mass="90579">MPLIIVESPAKCSKIQGFLGLGYKVIASMGHIRGLVPDLDSVGLTKNFEPTYEFSKEKSKAIAQLRACAKEADSIILCADDDREGEAIAYSVAVLLKLNPLTNPRAVFREITKNAVCNAIQRPRTIDMNRVNSQQARAMLDMMVGFTISPLLWKHVGGGTALSAGRCQTPALRLVCEREQSIESFKSESSWPLSGTFTVSGQITGKNSHWPGTMIESLGDEESALNYLENHHTDPKGKVRSATTKPWTESPPQALMTSTLQQQSSNLYNCNPKRTMQIAQKLYEAGHITYMRTDQTNLGEEAIQLAKRTVEARWGKQYMGELKAKVQAPQKAKAASASASGQPATPAAQEAHEAIRPTHFENSQLPESEDWSHQDKKIYHLIWLRAIQSIMAQAKGEGRTIVFDLEGDDSELPWEAKWKRTLFQGWKIADEKETEIMLAEDKESSEPEESAEASWKLAEGIKDGDGIIWKTLKAKPQESKPQGRFTEATLVRELEKKGIGRPSTFASLISTIVDKAYIEIKDIPQKIQQSKTYSLNTLNQWPATVEAFQIKKGGEKARIAPTPLGLTILDFTLKNFPDLFAFDFTAAMENKLDKIAEGSEPWKKVLEDTWKSYKDRYETLKSKSGGTQVNAKRKEFSDGLVAIMTGKGPLLLKEDPVGDKDKTIFYGWPPGKQLQTITEEEAKSFIEEKGRQMAGDSIGEYNGHQILRKKGPYGLYAEYNGVRVNCLADTSLEDILVKLQAKQESPARALGPFQIRTGQYGPYLMKTGATGANKKPVCVSIPKGTDLDTLTAQQAGEIFEAGLKAKAAGGFRKFKKKG</sequence>
<dbReference type="SMART" id="SM00436">
    <property type="entry name" value="TOP1Bc"/>
    <property type="match status" value="1"/>
</dbReference>
<evidence type="ECO:0000313" key="10">
    <source>
        <dbReference type="EMBL" id="QHS80921.1"/>
    </source>
</evidence>
<dbReference type="GO" id="GO:0003677">
    <property type="term" value="F:DNA binding"/>
    <property type="evidence" value="ECO:0007669"/>
    <property type="project" value="UniProtKB-KW"/>
</dbReference>
<proteinExistence type="inferred from homology"/>
<keyword evidence="4" id="KW-0799">Topoisomerase</keyword>
<dbReference type="EMBL" id="MN740728">
    <property type="protein sequence ID" value="QHS80921.1"/>
    <property type="molecule type" value="Genomic_DNA"/>
</dbReference>
<feature type="domain" description="Topo IA-type catalytic" evidence="9">
    <location>
        <begin position="127"/>
        <end position="617"/>
    </location>
</feature>
<protein>
    <recommendedName>
        <fullName evidence="3">DNA topoisomerase</fullName>
        <ecNumber evidence="3">5.6.2.1</ecNumber>
    </recommendedName>
</protein>
<dbReference type="CDD" id="cd00186">
    <property type="entry name" value="TOP1Ac"/>
    <property type="match status" value="1"/>
</dbReference>
<dbReference type="PANTHER" id="PTHR42785">
    <property type="entry name" value="DNA TOPOISOMERASE, TYPE IA, CORE"/>
    <property type="match status" value="1"/>
</dbReference>
<dbReference type="InterPro" id="IPR025589">
    <property type="entry name" value="Toprim_C_rpt"/>
</dbReference>
<dbReference type="InterPro" id="IPR013824">
    <property type="entry name" value="Topo_IA_cen_sub1"/>
</dbReference>
<feature type="domain" description="Toprim" evidence="8">
    <location>
        <begin position="1"/>
        <end position="111"/>
    </location>
</feature>
<dbReference type="PROSITE" id="PS52039">
    <property type="entry name" value="TOPO_IA_2"/>
    <property type="match status" value="1"/>
</dbReference>
<feature type="region of interest" description="Disordered" evidence="7">
    <location>
        <begin position="231"/>
        <end position="251"/>
    </location>
</feature>
<dbReference type="Gene3D" id="2.70.20.10">
    <property type="entry name" value="Topoisomerase I, domain 3"/>
    <property type="match status" value="1"/>
</dbReference>
<dbReference type="Gene3D" id="1.10.290.10">
    <property type="entry name" value="Topoisomerase I, domain 4"/>
    <property type="match status" value="1"/>
</dbReference>
<organism evidence="10">
    <name type="scientific">viral metagenome</name>
    <dbReference type="NCBI Taxonomy" id="1070528"/>
    <lineage>
        <taxon>unclassified sequences</taxon>
        <taxon>metagenomes</taxon>
        <taxon>organismal metagenomes</taxon>
    </lineage>
</organism>
<evidence type="ECO:0000256" key="5">
    <source>
        <dbReference type="ARBA" id="ARBA00023125"/>
    </source>
</evidence>
<dbReference type="EC" id="5.6.2.1" evidence="3"/>
<dbReference type="SMART" id="SM00493">
    <property type="entry name" value="TOPRIM"/>
    <property type="match status" value="1"/>
</dbReference>
<comment type="similarity">
    <text evidence="2">Belongs to the type IA topoisomerase family.</text>
</comment>
<evidence type="ECO:0000256" key="3">
    <source>
        <dbReference type="ARBA" id="ARBA00012891"/>
    </source>
</evidence>
<evidence type="ECO:0000259" key="8">
    <source>
        <dbReference type="PROSITE" id="PS50880"/>
    </source>
</evidence>
<keyword evidence="5" id="KW-0238">DNA-binding</keyword>
<dbReference type="Gene3D" id="1.10.460.10">
    <property type="entry name" value="Topoisomerase I, domain 2"/>
    <property type="match status" value="1"/>
</dbReference>
<dbReference type="PANTHER" id="PTHR42785:SF1">
    <property type="entry name" value="DNA TOPOISOMERASE"/>
    <property type="match status" value="1"/>
</dbReference>
<evidence type="ECO:0000259" key="9">
    <source>
        <dbReference type="PROSITE" id="PS52039"/>
    </source>
</evidence>
<reference evidence="10" key="1">
    <citation type="journal article" date="2020" name="Nature">
        <title>Giant virus diversity and host interactions through global metagenomics.</title>
        <authorList>
            <person name="Schulz F."/>
            <person name="Roux S."/>
            <person name="Paez-Espino D."/>
            <person name="Jungbluth S."/>
            <person name="Walsh D.A."/>
            <person name="Denef V.J."/>
            <person name="McMahon K.D."/>
            <person name="Konstantinidis K.T."/>
            <person name="Eloe-Fadrosh E.A."/>
            <person name="Kyrpides N.C."/>
            <person name="Woyke T."/>
        </authorList>
    </citation>
    <scope>NUCLEOTIDE SEQUENCE</scope>
    <source>
        <strain evidence="10">GVMAG-S-1101161-73</strain>
    </source>
</reference>
<accession>A0A6C0ANI3</accession>
<dbReference type="GO" id="GO:0006265">
    <property type="term" value="P:DNA topological change"/>
    <property type="evidence" value="ECO:0007669"/>
    <property type="project" value="InterPro"/>
</dbReference>
<dbReference type="PRINTS" id="PR00417">
    <property type="entry name" value="PRTPISMRASEI"/>
</dbReference>
<dbReference type="InterPro" id="IPR003601">
    <property type="entry name" value="Topo_IA_2"/>
</dbReference>
<dbReference type="InterPro" id="IPR003602">
    <property type="entry name" value="Topo_IA_DNA-bd_dom"/>
</dbReference>
<evidence type="ECO:0000256" key="7">
    <source>
        <dbReference type="SAM" id="MobiDB-lite"/>
    </source>
</evidence>
<dbReference type="InterPro" id="IPR023405">
    <property type="entry name" value="Topo_IA_core_domain"/>
</dbReference>